<evidence type="ECO:0000256" key="4">
    <source>
        <dbReference type="PROSITE-ProRule" id="PRU00175"/>
    </source>
</evidence>
<reference evidence="9" key="1">
    <citation type="journal article" date="2023" name="Mol. Phylogenet. Evol.">
        <title>Genome-scale phylogeny and comparative genomics of the fungal order Sordariales.</title>
        <authorList>
            <person name="Hensen N."/>
            <person name="Bonometti L."/>
            <person name="Westerberg I."/>
            <person name="Brannstrom I.O."/>
            <person name="Guillou S."/>
            <person name="Cros-Aarteil S."/>
            <person name="Calhoun S."/>
            <person name="Haridas S."/>
            <person name="Kuo A."/>
            <person name="Mondo S."/>
            <person name="Pangilinan J."/>
            <person name="Riley R."/>
            <person name="LaButti K."/>
            <person name="Andreopoulos B."/>
            <person name="Lipzen A."/>
            <person name="Chen C."/>
            <person name="Yan M."/>
            <person name="Daum C."/>
            <person name="Ng V."/>
            <person name="Clum A."/>
            <person name="Steindorff A."/>
            <person name="Ohm R.A."/>
            <person name="Martin F."/>
            <person name="Silar P."/>
            <person name="Natvig D.O."/>
            <person name="Lalanne C."/>
            <person name="Gautier V."/>
            <person name="Ament-Velasquez S.L."/>
            <person name="Kruys A."/>
            <person name="Hutchinson M.I."/>
            <person name="Powell A.J."/>
            <person name="Barry K."/>
            <person name="Miller A.N."/>
            <person name="Grigoriev I.V."/>
            <person name="Debuchy R."/>
            <person name="Gladieux P."/>
            <person name="Hiltunen Thoren M."/>
            <person name="Johannesson H."/>
        </authorList>
    </citation>
    <scope>NUCLEOTIDE SEQUENCE [LARGE SCALE GENOMIC DNA]</scope>
    <source>
        <strain evidence="9">CBS 340.73</strain>
    </source>
</reference>
<evidence type="ECO:0000256" key="3">
    <source>
        <dbReference type="ARBA" id="ARBA00022833"/>
    </source>
</evidence>
<evidence type="ECO:0000256" key="2">
    <source>
        <dbReference type="ARBA" id="ARBA00022771"/>
    </source>
</evidence>
<dbReference type="PROSITE" id="PS50089">
    <property type="entry name" value="ZF_RING_2"/>
    <property type="match status" value="1"/>
</dbReference>
<evidence type="ECO:0000259" key="7">
    <source>
        <dbReference type="PROSITE" id="PS50178"/>
    </source>
</evidence>
<keyword evidence="2 4" id="KW-0863">Zinc-finger</keyword>
<dbReference type="InterPro" id="IPR013083">
    <property type="entry name" value="Znf_RING/FYVE/PHD"/>
</dbReference>
<sequence length="742" mass="79700">MATSDGGALRAAVVELSSDSDSDNSYLDSAGDEVDDGDNDISRPGPYTFRICQWRTPEFHDRECSRYFDCPTHVIERVLSDHEQAAEGDTDAEGDIHTEAYNDTEEEADHEDMQRGGSEESGVSESRGFPGNGHEEAAAEAHDHPASAIYIEDDEARPRGTTTTSTPQSTMPNTAAPEPSTDSREVSRGGVAEHASRASIQHDNGAVGTATNPIILVDSSPELPRSELAPADNAGQSVAVTTSTTPQSVPSIARTNDPVSPVPPWRRQSAPSTGTELLRPSLPPPAPPPTLPTPSVPRPAERRGPPEIVLPRWQPDAEVTYCPICHTQFSIFVRKHHCRKCGRVVCNACSPHRITIPYQYIVQPPGAPRTPQRHSTLFFGDVDFGSIGGGERVRLCNPCVPDPNTTPHQAQAQTRGLAPGQAQGNSGHARSQSSLSTPYPDPNNHSPTSSRWVSYFSAAPANDAYARSRSVTMQSGPPSSSGPQVTSHHHHHHQHQHPYPHSTQSRILAGTPPAYYPSASSSSSQRHHPYPGIASRYRSMVDVGHRPPRTVPGGSSSSSAVAAGGSASSSAVAAGPSAYLSPSVPGPSSSSAHRRMQPPSRPQQHQIAEEDECPVCHRELPPRTLPNFEALREAHISICITSHSTYSASPATAANTSGAGDAPGNPPLPPIPPRRTGMFPYVATEKDCVDSAECTICLEEFEVGVPMARLECLCRFHRACISAWWERHPGRCPMHQHDSYGY</sequence>
<keyword evidence="3" id="KW-0862">Zinc</keyword>
<feature type="compositionally biased region" description="Polar residues" evidence="5">
    <location>
        <begin position="422"/>
        <end position="449"/>
    </location>
</feature>
<feature type="compositionally biased region" description="Basic and acidic residues" evidence="5">
    <location>
        <begin position="133"/>
        <end position="145"/>
    </location>
</feature>
<organism evidence="8 9">
    <name type="scientific">Diplogelasinospora grovesii</name>
    <dbReference type="NCBI Taxonomy" id="303347"/>
    <lineage>
        <taxon>Eukaryota</taxon>
        <taxon>Fungi</taxon>
        <taxon>Dikarya</taxon>
        <taxon>Ascomycota</taxon>
        <taxon>Pezizomycotina</taxon>
        <taxon>Sordariomycetes</taxon>
        <taxon>Sordariomycetidae</taxon>
        <taxon>Sordariales</taxon>
        <taxon>Diplogelasinosporaceae</taxon>
        <taxon>Diplogelasinospora</taxon>
    </lineage>
</organism>
<feature type="compositionally biased region" description="Acidic residues" evidence="5">
    <location>
        <begin position="30"/>
        <end position="39"/>
    </location>
</feature>
<feature type="domain" description="FYVE-type" evidence="7">
    <location>
        <begin position="316"/>
        <end position="404"/>
    </location>
</feature>
<dbReference type="PANTHER" id="PTHR23164:SF30">
    <property type="entry name" value="EARLY ENDOSOME ANTIGEN 1"/>
    <property type="match status" value="1"/>
</dbReference>
<dbReference type="InterPro" id="IPR017455">
    <property type="entry name" value="Znf_FYVE-rel"/>
</dbReference>
<dbReference type="Pfam" id="PF01363">
    <property type="entry name" value="FYVE"/>
    <property type="match status" value="1"/>
</dbReference>
<dbReference type="EMBL" id="MU853801">
    <property type="protein sequence ID" value="KAK3940042.1"/>
    <property type="molecule type" value="Genomic_DNA"/>
</dbReference>
<comment type="caution">
    <text evidence="8">The sequence shown here is derived from an EMBL/GenBank/DDBJ whole genome shotgun (WGS) entry which is preliminary data.</text>
</comment>
<accession>A0AAN6N6D7</accession>
<dbReference type="SMART" id="SM00064">
    <property type="entry name" value="FYVE"/>
    <property type="match status" value="1"/>
</dbReference>
<feature type="region of interest" description="Disordered" evidence="5">
    <location>
        <begin position="1"/>
        <end position="46"/>
    </location>
</feature>
<dbReference type="SUPFAM" id="SSF57903">
    <property type="entry name" value="FYVE/PHD zinc finger"/>
    <property type="match status" value="1"/>
</dbReference>
<feature type="compositionally biased region" description="Low complexity" evidence="5">
    <location>
        <begin position="17"/>
        <end position="29"/>
    </location>
</feature>
<dbReference type="SMART" id="SM00184">
    <property type="entry name" value="RING"/>
    <property type="match status" value="1"/>
</dbReference>
<dbReference type="Gene3D" id="3.30.40.10">
    <property type="entry name" value="Zinc/RING finger domain, C3HC4 (zinc finger)"/>
    <property type="match status" value="2"/>
</dbReference>
<keyword evidence="9" id="KW-1185">Reference proteome</keyword>
<feature type="domain" description="RING-type" evidence="6">
    <location>
        <begin position="694"/>
        <end position="736"/>
    </location>
</feature>
<feature type="compositionally biased region" description="Low complexity" evidence="5">
    <location>
        <begin position="512"/>
        <end position="524"/>
    </location>
</feature>
<gene>
    <name evidence="8" type="ORF">QBC46DRAFT_386175</name>
</gene>
<dbReference type="GO" id="GO:0008270">
    <property type="term" value="F:zinc ion binding"/>
    <property type="evidence" value="ECO:0007669"/>
    <property type="project" value="UniProtKB-KW"/>
</dbReference>
<dbReference type="InterPro" id="IPR011011">
    <property type="entry name" value="Znf_FYVE_PHD"/>
</dbReference>
<feature type="compositionally biased region" description="Pro residues" evidence="5">
    <location>
        <begin position="281"/>
        <end position="297"/>
    </location>
</feature>
<evidence type="ECO:0000313" key="8">
    <source>
        <dbReference type="EMBL" id="KAK3940042.1"/>
    </source>
</evidence>
<evidence type="ECO:0000259" key="6">
    <source>
        <dbReference type="PROSITE" id="PS50089"/>
    </source>
</evidence>
<feature type="compositionally biased region" description="Low complexity" evidence="5">
    <location>
        <begin position="161"/>
        <end position="174"/>
    </location>
</feature>
<evidence type="ECO:0000256" key="5">
    <source>
        <dbReference type="SAM" id="MobiDB-lite"/>
    </source>
</evidence>
<feature type="compositionally biased region" description="Pro residues" evidence="5">
    <location>
        <begin position="664"/>
        <end position="673"/>
    </location>
</feature>
<dbReference type="PROSITE" id="PS50178">
    <property type="entry name" value="ZF_FYVE"/>
    <property type="match status" value="1"/>
</dbReference>
<dbReference type="InterPro" id="IPR000306">
    <property type="entry name" value="Znf_FYVE"/>
</dbReference>
<proteinExistence type="predicted"/>
<feature type="region of interest" description="Disordered" evidence="5">
    <location>
        <begin position="104"/>
        <end position="303"/>
    </location>
</feature>
<evidence type="ECO:0000256" key="1">
    <source>
        <dbReference type="ARBA" id="ARBA00022723"/>
    </source>
</evidence>
<feature type="compositionally biased region" description="Polar residues" evidence="5">
    <location>
        <begin position="403"/>
        <end position="414"/>
    </location>
</feature>
<dbReference type="Proteomes" id="UP001303473">
    <property type="component" value="Unassembled WGS sequence"/>
</dbReference>
<dbReference type="AlphaFoldDB" id="A0AAN6N6D7"/>
<dbReference type="Pfam" id="PF13639">
    <property type="entry name" value="zf-RING_2"/>
    <property type="match status" value="1"/>
</dbReference>
<keyword evidence="1" id="KW-0479">Metal-binding</keyword>
<evidence type="ECO:0000313" key="9">
    <source>
        <dbReference type="Proteomes" id="UP001303473"/>
    </source>
</evidence>
<protein>
    <submittedName>
        <fullName evidence="8">FYVE zinc finger-domain-containing protein</fullName>
    </submittedName>
</protein>
<feature type="region of interest" description="Disordered" evidence="5">
    <location>
        <begin position="398"/>
        <end position="449"/>
    </location>
</feature>
<dbReference type="CDD" id="cd16489">
    <property type="entry name" value="mRING-CH-C4HC2H_ZNRF"/>
    <property type="match status" value="1"/>
</dbReference>
<feature type="compositionally biased region" description="Low complexity" evidence="5">
    <location>
        <begin position="551"/>
        <end position="591"/>
    </location>
</feature>
<feature type="compositionally biased region" description="Low complexity" evidence="5">
    <location>
        <begin position="236"/>
        <end position="251"/>
    </location>
</feature>
<feature type="compositionally biased region" description="Basic residues" evidence="5">
    <location>
        <begin position="487"/>
        <end position="498"/>
    </location>
</feature>
<dbReference type="SUPFAM" id="SSF57850">
    <property type="entry name" value="RING/U-box"/>
    <property type="match status" value="1"/>
</dbReference>
<dbReference type="PANTHER" id="PTHR23164">
    <property type="entry name" value="EARLY ENDOSOME ANTIGEN 1"/>
    <property type="match status" value="1"/>
</dbReference>
<feature type="region of interest" description="Disordered" evidence="5">
    <location>
        <begin position="650"/>
        <end position="673"/>
    </location>
</feature>
<feature type="region of interest" description="Disordered" evidence="5">
    <location>
        <begin position="466"/>
        <end position="609"/>
    </location>
</feature>
<dbReference type="InterPro" id="IPR001841">
    <property type="entry name" value="Znf_RING"/>
</dbReference>
<name>A0AAN6N6D7_9PEZI</name>